<dbReference type="OrthoDB" id="5469at2"/>
<keyword evidence="2" id="KW-1185">Reference proteome</keyword>
<dbReference type="AlphaFoldDB" id="A0A3S9T1Z5"/>
<sequence>MAKNVLEEIKKDLDSYVGERVTLKANRGRRKILQKEGILEQTYPNIFIIKVDEDRGPRRISYSYADILTETVEIKIKNKNTKIGSISV</sequence>
<accession>A0A3S9T1Z5</accession>
<dbReference type="PIRSF" id="PIRSF037257">
    <property type="entry name" value="DUF1021"/>
    <property type="match status" value="1"/>
</dbReference>
<name>A0A3S9T1Z5_9FIRM</name>
<evidence type="ECO:0000313" key="1">
    <source>
        <dbReference type="EMBL" id="AZR74442.1"/>
    </source>
</evidence>
<dbReference type="PANTHER" id="PTHR40026:SF1">
    <property type="entry name" value="PROTEIN VEG"/>
    <property type="match status" value="1"/>
</dbReference>
<dbReference type="RefSeq" id="WP_127017800.1">
    <property type="nucleotide sequence ID" value="NZ_CP016379.1"/>
</dbReference>
<proteinExistence type="predicted"/>
<protein>
    <submittedName>
        <fullName evidence="1">Veg protein</fullName>
    </submittedName>
</protein>
<dbReference type="EMBL" id="CP016379">
    <property type="protein sequence ID" value="AZR74442.1"/>
    <property type="molecule type" value="Genomic_DNA"/>
</dbReference>
<dbReference type="Proteomes" id="UP000267250">
    <property type="component" value="Chromosome"/>
</dbReference>
<reference evidence="1 2" key="1">
    <citation type="submission" date="2016-07" db="EMBL/GenBank/DDBJ databases">
        <title>Genome and transcriptome analysis of iron-reducing fermentative bacteria Anoxybacter fermentans.</title>
        <authorList>
            <person name="Zeng X."/>
            <person name="Shao Z."/>
        </authorList>
    </citation>
    <scope>NUCLEOTIDE SEQUENCE [LARGE SCALE GENOMIC DNA]</scope>
    <source>
        <strain evidence="1 2">DY22613</strain>
    </source>
</reference>
<dbReference type="Pfam" id="PF06257">
    <property type="entry name" value="VEG"/>
    <property type="match status" value="1"/>
</dbReference>
<dbReference type="InterPro" id="IPR009366">
    <property type="entry name" value="Protein_Veg"/>
</dbReference>
<gene>
    <name evidence="1" type="ORF">BBF96_14230</name>
</gene>
<dbReference type="GO" id="GO:0006355">
    <property type="term" value="P:regulation of DNA-templated transcription"/>
    <property type="evidence" value="ECO:0007669"/>
    <property type="project" value="InterPro"/>
</dbReference>
<dbReference type="PANTHER" id="PTHR40026">
    <property type="entry name" value="PROTEIN VEG"/>
    <property type="match status" value="1"/>
</dbReference>
<evidence type="ECO:0000313" key="2">
    <source>
        <dbReference type="Proteomes" id="UP000267250"/>
    </source>
</evidence>
<dbReference type="Gene3D" id="2.30.30.100">
    <property type="match status" value="1"/>
</dbReference>
<organism evidence="1 2">
    <name type="scientific">Anoxybacter fermentans</name>
    <dbReference type="NCBI Taxonomy" id="1323375"/>
    <lineage>
        <taxon>Bacteria</taxon>
        <taxon>Bacillati</taxon>
        <taxon>Bacillota</taxon>
        <taxon>Clostridia</taxon>
        <taxon>Halanaerobiales</taxon>
        <taxon>Anoxybacter</taxon>
    </lineage>
</organism>
<dbReference type="KEGG" id="aft:BBF96_14230"/>